<gene>
    <name evidence="9" type="primary">leuS</name>
    <name evidence="14" type="ORF">IAB77_09430</name>
</gene>
<dbReference type="Gene3D" id="3.40.50.620">
    <property type="entry name" value="HUPs"/>
    <property type="match status" value="2"/>
</dbReference>
<dbReference type="GO" id="GO:0005829">
    <property type="term" value="C:cytosol"/>
    <property type="evidence" value="ECO:0007669"/>
    <property type="project" value="TreeGrafter"/>
</dbReference>
<dbReference type="Proteomes" id="UP000824262">
    <property type="component" value="Unassembled WGS sequence"/>
</dbReference>
<keyword evidence="5 9" id="KW-0067">ATP-binding</keyword>
<feature type="short sequence motif" description="'KMSKS' region" evidence="9">
    <location>
        <begin position="623"/>
        <end position="627"/>
    </location>
</feature>
<dbReference type="PANTHER" id="PTHR43740">
    <property type="entry name" value="LEUCYL-TRNA SYNTHETASE"/>
    <property type="match status" value="1"/>
</dbReference>
<accession>A0A9D1CUI2</accession>
<dbReference type="GO" id="GO:0005524">
    <property type="term" value="F:ATP binding"/>
    <property type="evidence" value="ECO:0007669"/>
    <property type="project" value="UniProtKB-UniRule"/>
</dbReference>
<name>A0A9D1CUI2_9FIRM</name>
<dbReference type="FunFam" id="1.10.730.10:FF:000002">
    <property type="entry name" value="Leucine--tRNA ligase"/>
    <property type="match status" value="1"/>
</dbReference>
<dbReference type="GO" id="GO:0006429">
    <property type="term" value="P:leucyl-tRNA aminoacylation"/>
    <property type="evidence" value="ECO:0007669"/>
    <property type="project" value="UniProtKB-UniRule"/>
</dbReference>
<dbReference type="PRINTS" id="PR00985">
    <property type="entry name" value="TRNASYNTHLEU"/>
</dbReference>
<dbReference type="GO" id="GO:0002161">
    <property type="term" value="F:aminoacyl-tRNA deacylase activity"/>
    <property type="evidence" value="ECO:0007669"/>
    <property type="project" value="InterPro"/>
</dbReference>
<evidence type="ECO:0000256" key="1">
    <source>
        <dbReference type="ARBA" id="ARBA00005594"/>
    </source>
</evidence>
<feature type="domain" description="Aminoacyl-tRNA synthetase class Ia" evidence="11">
    <location>
        <begin position="11"/>
        <end position="215"/>
    </location>
</feature>
<dbReference type="FunFam" id="3.40.50.620:FF:000003">
    <property type="entry name" value="Leucine--tRNA ligase"/>
    <property type="match status" value="1"/>
</dbReference>
<dbReference type="HAMAP" id="MF_00049_B">
    <property type="entry name" value="Leu_tRNA_synth_B"/>
    <property type="match status" value="1"/>
</dbReference>
<evidence type="ECO:0000256" key="10">
    <source>
        <dbReference type="RuleBase" id="RU363035"/>
    </source>
</evidence>
<evidence type="ECO:0000259" key="13">
    <source>
        <dbReference type="Pfam" id="PF13603"/>
    </source>
</evidence>
<dbReference type="SUPFAM" id="SSF47323">
    <property type="entry name" value="Anticodon-binding domain of a subclass of class I aminoacyl-tRNA synthetases"/>
    <property type="match status" value="1"/>
</dbReference>
<dbReference type="CDD" id="cd00812">
    <property type="entry name" value="LeuRS_core"/>
    <property type="match status" value="1"/>
</dbReference>
<dbReference type="SUPFAM" id="SSF50677">
    <property type="entry name" value="ValRS/IleRS/LeuRS editing domain"/>
    <property type="match status" value="1"/>
</dbReference>
<evidence type="ECO:0000256" key="4">
    <source>
        <dbReference type="ARBA" id="ARBA00022741"/>
    </source>
</evidence>
<dbReference type="PROSITE" id="PS00178">
    <property type="entry name" value="AA_TRNA_LIGASE_I"/>
    <property type="match status" value="1"/>
</dbReference>
<evidence type="ECO:0000313" key="14">
    <source>
        <dbReference type="EMBL" id="HIQ79460.1"/>
    </source>
</evidence>
<keyword evidence="6 9" id="KW-0648">Protein biosynthesis</keyword>
<feature type="domain" description="Leucyl-tRNA synthetase editing" evidence="13">
    <location>
        <begin position="220"/>
        <end position="406"/>
    </location>
</feature>
<comment type="catalytic activity">
    <reaction evidence="8 9">
        <text>tRNA(Leu) + L-leucine + ATP = L-leucyl-tRNA(Leu) + AMP + diphosphate</text>
        <dbReference type="Rhea" id="RHEA:11688"/>
        <dbReference type="Rhea" id="RHEA-COMP:9613"/>
        <dbReference type="Rhea" id="RHEA-COMP:9622"/>
        <dbReference type="ChEBI" id="CHEBI:30616"/>
        <dbReference type="ChEBI" id="CHEBI:33019"/>
        <dbReference type="ChEBI" id="CHEBI:57427"/>
        <dbReference type="ChEBI" id="CHEBI:78442"/>
        <dbReference type="ChEBI" id="CHEBI:78494"/>
        <dbReference type="ChEBI" id="CHEBI:456215"/>
        <dbReference type="EC" id="6.1.1.4"/>
    </reaction>
</comment>
<keyword evidence="2 9" id="KW-0963">Cytoplasm</keyword>
<evidence type="ECO:0000256" key="6">
    <source>
        <dbReference type="ARBA" id="ARBA00022917"/>
    </source>
</evidence>
<evidence type="ECO:0000256" key="9">
    <source>
        <dbReference type="HAMAP-Rule" id="MF_00049"/>
    </source>
</evidence>
<organism evidence="14 15">
    <name type="scientific">Candidatus Scatomorpha intestinavium</name>
    <dbReference type="NCBI Taxonomy" id="2840922"/>
    <lineage>
        <taxon>Bacteria</taxon>
        <taxon>Bacillati</taxon>
        <taxon>Bacillota</taxon>
        <taxon>Clostridia</taxon>
        <taxon>Eubacteriales</taxon>
        <taxon>Candidatus Scatomorpha</taxon>
    </lineage>
</organism>
<dbReference type="FunFam" id="3.40.50.620:FF:000056">
    <property type="entry name" value="Leucine--tRNA ligase"/>
    <property type="match status" value="1"/>
</dbReference>
<evidence type="ECO:0000259" key="12">
    <source>
        <dbReference type="Pfam" id="PF08264"/>
    </source>
</evidence>
<keyword evidence="7 9" id="KW-0030">Aminoacyl-tRNA synthetase</keyword>
<comment type="caution">
    <text evidence="9">Lacks conserved residue(s) required for the propagation of feature annotation.</text>
</comment>
<dbReference type="Pfam" id="PF13603">
    <property type="entry name" value="tRNA-synt_1_2"/>
    <property type="match status" value="1"/>
</dbReference>
<evidence type="ECO:0000256" key="2">
    <source>
        <dbReference type="ARBA" id="ARBA00022490"/>
    </source>
</evidence>
<feature type="binding site" evidence="9">
    <location>
        <position position="626"/>
    </location>
    <ligand>
        <name>ATP</name>
        <dbReference type="ChEBI" id="CHEBI:30616"/>
    </ligand>
</feature>
<comment type="similarity">
    <text evidence="1 9 10">Belongs to the class-I aminoacyl-tRNA synthetase family.</text>
</comment>
<dbReference type="InterPro" id="IPR025709">
    <property type="entry name" value="Leu_tRNA-synth_edit"/>
</dbReference>
<dbReference type="InterPro" id="IPR001412">
    <property type="entry name" value="aa-tRNA-synth_I_CS"/>
</dbReference>
<dbReference type="InterPro" id="IPR009080">
    <property type="entry name" value="tRNAsynth_Ia_anticodon-bd"/>
</dbReference>
<reference evidence="14" key="2">
    <citation type="journal article" date="2021" name="PeerJ">
        <title>Extensive microbial diversity within the chicken gut microbiome revealed by metagenomics and culture.</title>
        <authorList>
            <person name="Gilroy R."/>
            <person name="Ravi A."/>
            <person name="Getino M."/>
            <person name="Pursley I."/>
            <person name="Horton D.L."/>
            <person name="Alikhan N.F."/>
            <person name="Baker D."/>
            <person name="Gharbi K."/>
            <person name="Hall N."/>
            <person name="Watson M."/>
            <person name="Adriaenssens E.M."/>
            <person name="Foster-Nyarko E."/>
            <person name="Jarju S."/>
            <person name="Secka A."/>
            <person name="Antonio M."/>
            <person name="Oren A."/>
            <person name="Chaudhuri R.R."/>
            <person name="La Ragione R."/>
            <person name="Hildebrand F."/>
            <person name="Pallen M.J."/>
        </authorList>
    </citation>
    <scope>NUCLEOTIDE SEQUENCE</scope>
    <source>
        <strain evidence="14">ChiBcolR7-354</strain>
    </source>
</reference>
<proteinExistence type="inferred from homology"/>
<evidence type="ECO:0000256" key="5">
    <source>
        <dbReference type="ARBA" id="ARBA00022840"/>
    </source>
</evidence>
<reference evidence="14" key="1">
    <citation type="submission" date="2020-10" db="EMBL/GenBank/DDBJ databases">
        <authorList>
            <person name="Gilroy R."/>
        </authorList>
    </citation>
    <scope>NUCLEOTIDE SEQUENCE</scope>
    <source>
        <strain evidence="14">ChiBcolR7-354</strain>
    </source>
</reference>
<dbReference type="InterPro" id="IPR002302">
    <property type="entry name" value="Leu-tRNA-ligase"/>
</dbReference>
<keyword evidence="3 9" id="KW-0436">Ligase</keyword>
<dbReference type="NCBIfam" id="TIGR00396">
    <property type="entry name" value="leuS_bact"/>
    <property type="match status" value="1"/>
</dbReference>
<evidence type="ECO:0000256" key="3">
    <source>
        <dbReference type="ARBA" id="ARBA00022598"/>
    </source>
</evidence>
<evidence type="ECO:0000259" key="11">
    <source>
        <dbReference type="Pfam" id="PF00133"/>
    </source>
</evidence>
<dbReference type="CDD" id="cd07958">
    <property type="entry name" value="Anticodon_Ia_Leu_BEm"/>
    <property type="match status" value="1"/>
</dbReference>
<dbReference type="EC" id="6.1.1.4" evidence="9"/>
<dbReference type="GO" id="GO:0004823">
    <property type="term" value="F:leucine-tRNA ligase activity"/>
    <property type="evidence" value="ECO:0007669"/>
    <property type="project" value="UniProtKB-UniRule"/>
</dbReference>
<dbReference type="Pfam" id="PF00133">
    <property type="entry name" value="tRNA-synt_1"/>
    <property type="match status" value="2"/>
</dbReference>
<dbReference type="EMBL" id="DVGA01000105">
    <property type="protein sequence ID" value="HIQ79460.1"/>
    <property type="molecule type" value="Genomic_DNA"/>
</dbReference>
<dbReference type="InterPro" id="IPR009008">
    <property type="entry name" value="Val/Leu/Ile-tRNA-synth_edit"/>
</dbReference>
<feature type="domain" description="Methionyl/Valyl/Leucyl/Isoleucyl-tRNA synthetase anticodon-binding" evidence="12">
    <location>
        <begin position="697"/>
        <end position="806"/>
    </location>
</feature>
<comment type="subcellular location">
    <subcellularLocation>
        <location evidence="9">Cytoplasm</location>
    </subcellularLocation>
</comment>
<dbReference type="Pfam" id="PF08264">
    <property type="entry name" value="Anticodon_1"/>
    <property type="match status" value="1"/>
</dbReference>
<dbReference type="Gene3D" id="1.10.730.10">
    <property type="entry name" value="Isoleucyl-tRNA Synthetase, Domain 1"/>
    <property type="match status" value="1"/>
</dbReference>
<dbReference type="PANTHER" id="PTHR43740:SF2">
    <property type="entry name" value="LEUCINE--TRNA LIGASE, MITOCHONDRIAL"/>
    <property type="match status" value="1"/>
</dbReference>
<feature type="domain" description="Aminoacyl-tRNA synthetase class Ia" evidence="11">
    <location>
        <begin position="622"/>
        <end position="656"/>
    </location>
</feature>
<comment type="caution">
    <text evidence="14">The sequence shown here is derived from an EMBL/GenBank/DDBJ whole genome shotgun (WGS) entry which is preliminary data.</text>
</comment>
<evidence type="ECO:0000256" key="8">
    <source>
        <dbReference type="ARBA" id="ARBA00047469"/>
    </source>
</evidence>
<keyword evidence="4 9" id="KW-0547">Nucleotide-binding</keyword>
<dbReference type="InterPro" id="IPR014729">
    <property type="entry name" value="Rossmann-like_a/b/a_fold"/>
</dbReference>
<protein>
    <recommendedName>
        <fullName evidence="9">Leucine--tRNA ligase</fullName>
        <ecNumber evidence="9">6.1.1.4</ecNumber>
    </recommendedName>
    <alternativeName>
        <fullName evidence="9">Leucyl-tRNA synthetase</fullName>
        <shortName evidence="9">LeuRS</shortName>
    </alternativeName>
</protein>
<dbReference type="SUPFAM" id="SSF52374">
    <property type="entry name" value="Nucleotidylyl transferase"/>
    <property type="match status" value="1"/>
</dbReference>
<sequence length="848" mass="96236">MAYEFSRIEKKWQNYWMEHKTFAAVTGDKTRKKFYPLIEFPYPSGDGLHVGHPRPYTAMDIVARKRRMQGENVLFPIGFDAFGLPTENYAIKNHMHPRDVTKRNIERFSKQLQMLGYSFDWDRMVDTTDPKYYKWTQWIFLQMYKHGLAYKASMPVNWCTSCKCVLANEEVVEGVCERCGSPVIRKEKSQWMLRITAYAQRLIDDLDDVDYIERVKIQQRNWIGRSTGAQVVFKATTGDDIEVYTTRPDTLFGATYMVLSPEHALVRQWLDSGAIKNADAVTAYQAAAAAKSDMERTELNKDKTGVALDGVDAVNPVTGTEIPIFISDYVLASYGTGAIMAVPGHDQRDWEFAKEFNLPIIEVVKGGDVEKEAFIAKDDSAIMVNSGFLDGMSVKDAIPTMIKWLEDKGLGHSQVNYKLRDWVFSRQRYWGEPIPLVYCEKCGWQPIDESELPLLLPDVDSYEPTDNGESPLSKMTDWVNTTCPKCGGPAKRETDTMPQWAGSCWYFLRYIDPDNGEAFAGKDALDYWSPVDWYNGGMEHTTLHLLYSRFWHKFLYDIGVVPTKEPYAKRTSHGMILGLNPHNYANLPDEEREKLLAEYGSEKAVREYLVHKYGEMADHPIVKMSKSLGNVVNPDSVVKEFGADTLRLYIMFLGDFEKAAPWNPSAVKGCKRFLDRVWALAENRIDGDESYSAANEKEIHRTIKKVGEDIESMKFNTAIACMMTLVNKFYESAPSRGDIKALLALLSPFAPHMVEELWEIQGFEGIASTAPWPEYDLAKTLDDEKEIAVQVNGKLRGTVTVPADCEDAVAVETAMADPKVKKFTDGMQVVKTIVVKNKLVNIIVKPAK</sequence>
<dbReference type="AlphaFoldDB" id="A0A9D1CUI2"/>
<dbReference type="InterPro" id="IPR013155">
    <property type="entry name" value="M/V/L/I-tRNA-synth_anticd-bd"/>
</dbReference>
<dbReference type="InterPro" id="IPR002300">
    <property type="entry name" value="aa-tRNA-synth_Ia"/>
</dbReference>
<evidence type="ECO:0000256" key="7">
    <source>
        <dbReference type="ARBA" id="ARBA00023146"/>
    </source>
</evidence>
<evidence type="ECO:0000313" key="15">
    <source>
        <dbReference type="Proteomes" id="UP000824262"/>
    </source>
</evidence>